<evidence type="ECO:0000256" key="9">
    <source>
        <dbReference type="NCBIfam" id="TIGR01400"/>
    </source>
</evidence>
<protein>
    <recommendedName>
        <fullName evidence="3 9">Flagellar biosynthetic protein FliR</fullName>
    </recommendedName>
</protein>
<dbReference type="EMBL" id="FOOU01000002">
    <property type="protein sequence ID" value="SFF96868.1"/>
    <property type="molecule type" value="Genomic_DNA"/>
</dbReference>
<evidence type="ECO:0000256" key="6">
    <source>
        <dbReference type="ARBA" id="ARBA00022989"/>
    </source>
</evidence>
<accession>A0A1I2N0I3</accession>
<comment type="similarity">
    <text evidence="2 10">Belongs to the FliR/MopE/SpaR family.</text>
</comment>
<dbReference type="GO" id="GO:0009425">
    <property type="term" value="C:bacterial-type flagellum basal body"/>
    <property type="evidence" value="ECO:0007669"/>
    <property type="project" value="UniProtKB-SubCell"/>
</dbReference>
<keyword evidence="11" id="KW-0969">Cilium</keyword>
<evidence type="ECO:0000256" key="1">
    <source>
        <dbReference type="ARBA" id="ARBA00002578"/>
    </source>
</evidence>
<keyword evidence="11" id="KW-0966">Cell projection</keyword>
<dbReference type="STRING" id="1045558.SAMN05216175_102194"/>
<keyword evidence="8 10" id="KW-0975">Bacterial flagellum</keyword>
<dbReference type="RefSeq" id="WP_090724707.1">
    <property type="nucleotide sequence ID" value="NZ_FOOU01000002.1"/>
</dbReference>
<dbReference type="Proteomes" id="UP000198623">
    <property type="component" value="Unassembled WGS sequence"/>
</dbReference>
<keyword evidence="11" id="KW-0282">Flagellum</keyword>
<dbReference type="NCBIfam" id="TIGR01400">
    <property type="entry name" value="fliR"/>
    <property type="match status" value="1"/>
</dbReference>
<dbReference type="Pfam" id="PF01311">
    <property type="entry name" value="Bac_export_1"/>
    <property type="match status" value="1"/>
</dbReference>
<evidence type="ECO:0000256" key="10">
    <source>
        <dbReference type="RuleBase" id="RU362071"/>
    </source>
</evidence>
<sequence length="261" mass="28063">MLDISLLQIEHWVSAFLFPFFRIASFLMAMPMIGTQLVPARIRMGLAMGITAVLVPVLPAPPVADGLTLHTYVLIAQQILIGAALGFALHIMFEIFAVGGQLIANQMGLGFASMTDPVNGVSVVVLGQFYLMLTMLLFLAMNGHLVMLNVITQSFDIIPVTMINFAAIKFMDIALAGTWMFSGALLMALPAVTSLLVINLSFGIMTKAAPQLNIFAIGFPFTMVMGLLITWISLSGFLGQFELIADHALGVIAQLIEVSDG</sequence>
<evidence type="ECO:0000313" key="11">
    <source>
        <dbReference type="EMBL" id="SFF96868.1"/>
    </source>
</evidence>
<keyword evidence="12" id="KW-1185">Reference proteome</keyword>
<evidence type="ECO:0000256" key="3">
    <source>
        <dbReference type="ARBA" id="ARBA00021717"/>
    </source>
</evidence>
<keyword evidence="7 10" id="KW-0472">Membrane</keyword>
<dbReference type="OrthoDB" id="9797790at2"/>
<proteinExistence type="inferred from homology"/>
<dbReference type="PANTHER" id="PTHR30065:SF8">
    <property type="entry name" value="FLAGELLAR BIOSYNTHETIC PROTEIN FLIR"/>
    <property type="match status" value="1"/>
</dbReference>
<feature type="transmembrane region" description="Helical" evidence="10">
    <location>
        <begin position="179"/>
        <end position="202"/>
    </location>
</feature>
<keyword evidence="4 10" id="KW-1003">Cell membrane</keyword>
<dbReference type="PRINTS" id="PR00953">
    <property type="entry name" value="TYPE3IMRPROT"/>
</dbReference>
<feature type="transmembrane region" description="Helical" evidence="10">
    <location>
        <begin position="214"/>
        <end position="234"/>
    </location>
</feature>
<organism evidence="11 12">
    <name type="scientific">Neptunomonas qingdaonensis</name>
    <dbReference type="NCBI Taxonomy" id="1045558"/>
    <lineage>
        <taxon>Bacteria</taxon>
        <taxon>Pseudomonadati</taxon>
        <taxon>Pseudomonadota</taxon>
        <taxon>Gammaproteobacteria</taxon>
        <taxon>Oceanospirillales</taxon>
        <taxon>Oceanospirillaceae</taxon>
        <taxon>Neptunomonas</taxon>
    </lineage>
</organism>
<dbReference type="GO" id="GO:0005886">
    <property type="term" value="C:plasma membrane"/>
    <property type="evidence" value="ECO:0007669"/>
    <property type="project" value="UniProtKB-SubCell"/>
</dbReference>
<keyword evidence="6 10" id="KW-1133">Transmembrane helix</keyword>
<evidence type="ECO:0000256" key="4">
    <source>
        <dbReference type="ARBA" id="ARBA00022475"/>
    </source>
</evidence>
<feature type="transmembrane region" description="Helical" evidence="10">
    <location>
        <begin position="146"/>
        <end position="167"/>
    </location>
</feature>
<reference evidence="12" key="1">
    <citation type="submission" date="2016-10" db="EMBL/GenBank/DDBJ databases">
        <authorList>
            <person name="Varghese N."/>
            <person name="Submissions S."/>
        </authorList>
    </citation>
    <scope>NUCLEOTIDE SEQUENCE [LARGE SCALE GENOMIC DNA]</scope>
    <source>
        <strain evidence="12">CGMCC 1.10971</strain>
    </source>
</reference>
<dbReference type="InterPro" id="IPR002010">
    <property type="entry name" value="T3SS_IM_R"/>
</dbReference>
<gene>
    <name evidence="11" type="ORF">SAMN05216175_102194</name>
</gene>
<feature type="transmembrane region" description="Helical" evidence="10">
    <location>
        <begin position="118"/>
        <end position="140"/>
    </location>
</feature>
<evidence type="ECO:0000313" key="12">
    <source>
        <dbReference type="Proteomes" id="UP000198623"/>
    </source>
</evidence>
<evidence type="ECO:0000256" key="8">
    <source>
        <dbReference type="ARBA" id="ARBA00023143"/>
    </source>
</evidence>
<feature type="transmembrane region" description="Helical" evidence="10">
    <location>
        <begin position="72"/>
        <end position="97"/>
    </location>
</feature>
<dbReference type="AlphaFoldDB" id="A0A1I2N0I3"/>
<keyword evidence="5 10" id="KW-0812">Transmembrane</keyword>
<evidence type="ECO:0000256" key="5">
    <source>
        <dbReference type="ARBA" id="ARBA00022692"/>
    </source>
</evidence>
<dbReference type="InterPro" id="IPR006303">
    <property type="entry name" value="FliR"/>
</dbReference>
<dbReference type="GO" id="GO:0044780">
    <property type="term" value="P:bacterial-type flagellum assembly"/>
    <property type="evidence" value="ECO:0007669"/>
    <property type="project" value="UniProtKB-UniRule"/>
</dbReference>
<evidence type="ECO:0000256" key="2">
    <source>
        <dbReference type="ARBA" id="ARBA00009772"/>
    </source>
</evidence>
<evidence type="ECO:0000256" key="7">
    <source>
        <dbReference type="ARBA" id="ARBA00023136"/>
    </source>
</evidence>
<comment type="subcellular location">
    <subcellularLocation>
        <location evidence="10">Cell membrane</location>
        <topology evidence="10">Multi-pass membrane protein</topology>
    </subcellularLocation>
    <subcellularLocation>
        <location evidence="10">Bacterial flagellum basal body</location>
    </subcellularLocation>
</comment>
<comment type="function">
    <text evidence="1 10">Role in flagellar biosynthesis.</text>
</comment>
<name>A0A1I2N0I3_9GAMM</name>
<dbReference type="GO" id="GO:0006605">
    <property type="term" value="P:protein targeting"/>
    <property type="evidence" value="ECO:0007669"/>
    <property type="project" value="UniProtKB-UniRule"/>
</dbReference>
<feature type="transmembrane region" description="Helical" evidence="10">
    <location>
        <begin position="42"/>
        <end position="60"/>
    </location>
</feature>
<feature type="transmembrane region" description="Helical" evidence="10">
    <location>
        <begin position="12"/>
        <end position="30"/>
    </location>
</feature>
<dbReference type="PANTHER" id="PTHR30065">
    <property type="entry name" value="FLAGELLAR BIOSYNTHETIC PROTEIN FLIR"/>
    <property type="match status" value="1"/>
</dbReference>